<dbReference type="InterPro" id="IPR000073">
    <property type="entry name" value="AB_hydrolase_1"/>
</dbReference>
<evidence type="ECO:0000313" key="3">
    <source>
        <dbReference type="EMBL" id="EQD43186.1"/>
    </source>
</evidence>
<gene>
    <name evidence="3" type="ORF">B2A_09993</name>
</gene>
<dbReference type="Pfam" id="PF12697">
    <property type="entry name" value="Abhydrolase_6"/>
    <property type="match status" value="1"/>
</dbReference>
<accession>T0Z571</accession>
<proteinExistence type="predicted"/>
<dbReference type="Gene3D" id="3.40.50.1820">
    <property type="entry name" value="alpha/beta hydrolase"/>
    <property type="match status" value="1"/>
</dbReference>
<reference evidence="3" key="1">
    <citation type="submission" date="2013-08" db="EMBL/GenBank/DDBJ databases">
        <authorList>
            <person name="Mendez C."/>
            <person name="Richter M."/>
            <person name="Ferrer M."/>
            <person name="Sanchez J."/>
        </authorList>
    </citation>
    <scope>NUCLEOTIDE SEQUENCE</scope>
</reference>
<dbReference type="PANTHER" id="PTHR43265">
    <property type="entry name" value="ESTERASE ESTD"/>
    <property type="match status" value="1"/>
</dbReference>
<sequence>MYVMKRHHALLIGLSMTSALMFGAPTLAAQPAPASSIAAARATPDVRAALAMLDALAAGRWAAAMHGFDAAMRQGLSPEKLRQLWQQLQQQNGAYQSHGAAVAAPAPTPYHSVLVPLRFSRATLGMLFSYDARGALAGLHIVPVAPSAATPRPTGAVAARLARQAACLRAQPVAVDSTGAVLHGTLTLPRSGAGPFAAVLLLPGSGPVDENGNAPGALGNSMYQQLAYDLTCKGYAVLRYNKLGLAPSTGNGNDVTLATYVQNTRDLVTWLARQSAINPHKIVLMGHSEGGLIALAAAPGLKIAGVISLEGPGEPMARIIESQAIAEAKLRGASRAQIAQERAQIDATLAAIRHSHGVSLSLGGALARNPFARLFAPAAGLLRSEIDVDPAQLARAIHVPMLITQGGKDVQVLPGNGQRLARAAPQATLARFPDMTHDLIHCAGKAIACVMPQPGDVLDAHLVARVVRWLDALRATPRHAA</sequence>
<evidence type="ECO:0000259" key="2">
    <source>
        <dbReference type="Pfam" id="PF13026"/>
    </source>
</evidence>
<dbReference type="AlphaFoldDB" id="T0Z571"/>
<dbReference type="SUPFAM" id="SSF53474">
    <property type="entry name" value="alpha/beta-Hydrolases"/>
    <property type="match status" value="1"/>
</dbReference>
<dbReference type="GO" id="GO:0052689">
    <property type="term" value="F:carboxylic ester hydrolase activity"/>
    <property type="evidence" value="ECO:0007669"/>
    <property type="project" value="TreeGrafter"/>
</dbReference>
<protein>
    <submittedName>
        <fullName evidence="3">Alpha/beta fold family hydrolase</fullName>
    </submittedName>
</protein>
<name>T0Z571_9ZZZZ</name>
<dbReference type="InterPro" id="IPR053145">
    <property type="entry name" value="AB_hydrolase_Est10"/>
</dbReference>
<evidence type="ECO:0000259" key="1">
    <source>
        <dbReference type="Pfam" id="PF12697"/>
    </source>
</evidence>
<organism evidence="3">
    <name type="scientific">mine drainage metagenome</name>
    <dbReference type="NCBI Taxonomy" id="410659"/>
    <lineage>
        <taxon>unclassified sequences</taxon>
        <taxon>metagenomes</taxon>
        <taxon>ecological metagenomes</taxon>
    </lineage>
</organism>
<dbReference type="Pfam" id="PF13026">
    <property type="entry name" value="DUF3887"/>
    <property type="match status" value="1"/>
</dbReference>
<keyword evidence="3" id="KW-0378">Hydrolase</keyword>
<feature type="domain" description="AB hydrolase-1" evidence="1">
    <location>
        <begin position="199"/>
        <end position="440"/>
    </location>
</feature>
<dbReference type="EMBL" id="AUZZ01007213">
    <property type="protein sequence ID" value="EQD43186.1"/>
    <property type="molecule type" value="Genomic_DNA"/>
</dbReference>
<dbReference type="PANTHER" id="PTHR43265:SF1">
    <property type="entry name" value="ESTERASE ESTD"/>
    <property type="match status" value="1"/>
</dbReference>
<dbReference type="InterPro" id="IPR024981">
    <property type="entry name" value="DUF3887"/>
</dbReference>
<reference evidence="3" key="2">
    <citation type="journal article" date="2014" name="ISME J.">
        <title>Microbial stratification in low pH oxic and suboxic macroscopic growths along an acid mine drainage.</title>
        <authorList>
            <person name="Mendez-Garcia C."/>
            <person name="Mesa V."/>
            <person name="Sprenger R.R."/>
            <person name="Richter M."/>
            <person name="Diez M.S."/>
            <person name="Solano J."/>
            <person name="Bargiela R."/>
            <person name="Golyshina O.V."/>
            <person name="Manteca A."/>
            <person name="Ramos J.L."/>
            <person name="Gallego J.R."/>
            <person name="Llorente I."/>
            <person name="Martins Dos Santos V.A."/>
            <person name="Jensen O.N."/>
            <person name="Pelaez A.I."/>
            <person name="Sanchez J."/>
            <person name="Ferrer M."/>
        </authorList>
    </citation>
    <scope>NUCLEOTIDE SEQUENCE</scope>
</reference>
<dbReference type="InterPro" id="IPR029058">
    <property type="entry name" value="AB_hydrolase_fold"/>
</dbReference>
<dbReference type="Gene3D" id="3.10.450.590">
    <property type="match status" value="1"/>
</dbReference>
<comment type="caution">
    <text evidence="3">The sequence shown here is derived from an EMBL/GenBank/DDBJ whole genome shotgun (WGS) entry which is preliminary data.</text>
</comment>
<feature type="domain" description="DUF3887" evidence="2">
    <location>
        <begin position="52"/>
        <end position="139"/>
    </location>
</feature>